<sequence length="76" mass="8455">MNRVRAFALFWWDFIVGDDYRLALGVVLLLGLTAGLAHVGVALWWLPPLGVLSLLALSVAEAAWRQRRSAGRLRPD</sequence>
<keyword evidence="1" id="KW-1133">Transmembrane helix</keyword>
<reference evidence="2 3" key="1">
    <citation type="submission" date="2020-10" db="EMBL/GenBank/DDBJ databases">
        <title>Ca. Dormibacterota MAGs.</title>
        <authorList>
            <person name="Montgomery K."/>
        </authorList>
    </citation>
    <scope>NUCLEOTIDE SEQUENCE [LARGE SCALE GENOMIC DNA]</scope>
    <source>
        <strain evidence="2">Mitchell_Peninsula_5</strain>
    </source>
</reference>
<accession>A0A934KNU4</accession>
<proteinExistence type="predicted"/>
<organism evidence="2 3">
    <name type="scientific">Candidatus Amunia macphersoniae</name>
    <dbReference type="NCBI Taxonomy" id="3127014"/>
    <lineage>
        <taxon>Bacteria</taxon>
        <taxon>Bacillati</taxon>
        <taxon>Candidatus Dormiibacterota</taxon>
        <taxon>Candidatus Dormibacteria</taxon>
        <taxon>Candidatus Aeolococcales</taxon>
        <taxon>Candidatus Aeolococcaceae</taxon>
        <taxon>Candidatus Amunia</taxon>
    </lineage>
</organism>
<evidence type="ECO:0000313" key="2">
    <source>
        <dbReference type="EMBL" id="MBJ7609415.1"/>
    </source>
</evidence>
<dbReference type="Proteomes" id="UP000614410">
    <property type="component" value="Unassembled WGS sequence"/>
</dbReference>
<protein>
    <submittedName>
        <fullName evidence="2">Uncharacterized protein</fullName>
    </submittedName>
</protein>
<name>A0A934KNU4_9BACT</name>
<evidence type="ECO:0000313" key="3">
    <source>
        <dbReference type="Proteomes" id="UP000614410"/>
    </source>
</evidence>
<comment type="caution">
    <text evidence="2">The sequence shown here is derived from an EMBL/GenBank/DDBJ whole genome shotgun (WGS) entry which is preliminary data.</text>
</comment>
<gene>
    <name evidence="2" type="ORF">JF887_08295</name>
</gene>
<evidence type="ECO:0000256" key="1">
    <source>
        <dbReference type="SAM" id="Phobius"/>
    </source>
</evidence>
<keyword evidence="1" id="KW-0472">Membrane</keyword>
<feature type="transmembrane region" description="Helical" evidence="1">
    <location>
        <begin position="20"/>
        <end position="39"/>
    </location>
</feature>
<dbReference type="EMBL" id="JAEKNN010000041">
    <property type="protein sequence ID" value="MBJ7609415.1"/>
    <property type="molecule type" value="Genomic_DNA"/>
</dbReference>
<dbReference type="AlphaFoldDB" id="A0A934KNU4"/>
<feature type="transmembrane region" description="Helical" evidence="1">
    <location>
        <begin position="45"/>
        <end position="64"/>
    </location>
</feature>
<keyword evidence="1" id="KW-0812">Transmembrane</keyword>